<gene>
    <name evidence="11" type="primary">gspN</name>
    <name evidence="11" type="ORF">ACFO0J_16020</name>
</gene>
<evidence type="ECO:0000256" key="8">
    <source>
        <dbReference type="ARBA" id="ARBA00022927"/>
    </source>
</evidence>
<reference evidence="12" key="1">
    <citation type="journal article" date="2019" name="Int. J. Syst. Evol. Microbiol.">
        <title>The Global Catalogue of Microorganisms (GCM) 10K type strain sequencing project: providing services to taxonomists for standard genome sequencing and annotation.</title>
        <authorList>
            <consortium name="The Broad Institute Genomics Platform"/>
            <consortium name="The Broad Institute Genome Sequencing Center for Infectious Disease"/>
            <person name="Wu L."/>
            <person name="Ma J."/>
        </authorList>
    </citation>
    <scope>NUCLEOTIDE SEQUENCE [LARGE SCALE GENOMIC DNA]</scope>
    <source>
        <strain evidence="12">CGMCC 1.19029</strain>
    </source>
</reference>
<keyword evidence="7" id="KW-0812">Transmembrane</keyword>
<dbReference type="RefSeq" id="WP_376814077.1">
    <property type="nucleotide sequence ID" value="NZ_JBHSDY010000010.1"/>
</dbReference>
<dbReference type="Proteomes" id="UP001595756">
    <property type="component" value="Unassembled WGS sequence"/>
</dbReference>
<keyword evidence="8" id="KW-0653">Protein transport</keyword>
<keyword evidence="9" id="KW-0472">Membrane</keyword>
<comment type="caution">
    <text evidence="11">The sequence shown here is derived from an EMBL/GenBank/DDBJ whole genome shotgun (WGS) entry which is preliminary data.</text>
</comment>
<keyword evidence="4" id="KW-0813">Transport</keyword>
<name>A0ABV8S1Q3_9BURK</name>
<evidence type="ECO:0000313" key="11">
    <source>
        <dbReference type="EMBL" id="MFC4299550.1"/>
    </source>
</evidence>
<evidence type="ECO:0000256" key="10">
    <source>
        <dbReference type="ARBA" id="ARBA00030772"/>
    </source>
</evidence>
<evidence type="ECO:0000256" key="5">
    <source>
        <dbReference type="ARBA" id="ARBA00022475"/>
    </source>
</evidence>
<keyword evidence="6" id="KW-0997">Cell inner membrane</keyword>
<evidence type="ECO:0000256" key="3">
    <source>
        <dbReference type="ARBA" id="ARBA00021563"/>
    </source>
</evidence>
<protein>
    <recommendedName>
        <fullName evidence="3">Type II secretion system protein N</fullName>
    </recommendedName>
    <alternativeName>
        <fullName evidence="10">General secretion pathway protein N</fullName>
    </alternativeName>
</protein>
<evidence type="ECO:0000256" key="7">
    <source>
        <dbReference type="ARBA" id="ARBA00022692"/>
    </source>
</evidence>
<accession>A0ABV8S1Q3</accession>
<evidence type="ECO:0000256" key="1">
    <source>
        <dbReference type="ARBA" id="ARBA00004533"/>
    </source>
</evidence>
<evidence type="ECO:0000256" key="9">
    <source>
        <dbReference type="ARBA" id="ARBA00023136"/>
    </source>
</evidence>
<dbReference type="Pfam" id="PF01203">
    <property type="entry name" value="T2SSN"/>
    <property type="match status" value="1"/>
</dbReference>
<keyword evidence="5" id="KW-1003">Cell membrane</keyword>
<evidence type="ECO:0000313" key="12">
    <source>
        <dbReference type="Proteomes" id="UP001595756"/>
    </source>
</evidence>
<evidence type="ECO:0000256" key="2">
    <source>
        <dbReference type="ARBA" id="ARBA00007208"/>
    </source>
</evidence>
<evidence type="ECO:0000256" key="4">
    <source>
        <dbReference type="ARBA" id="ARBA00022448"/>
    </source>
</evidence>
<comment type="subcellular location">
    <subcellularLocation>
        <location evidence="1">Cell inner membrane</location>
    </subcellularLocation>
</comment>
<comment type="similarity">
    <text evidence="2">Belongs to the GSP N family.</text>
</comment>
<proteinExistence type="inferred from homology"/>
<evidence type="ECO:0000256" key="6">
    <source>
        <dbReference type="ARBA" id="ARBA00022519"/>
    </source>
</evidence>
<keyword evidence="12" id="KW-1185">Reference proteome</keyword>
<dbReference type="EMBL" id="JBHSDY010000010">
    <property type="protein sequence ID" value="MFC4299550.1"/>
    <property type="molecule type" value="Genomic_DNA"/>
</dbReference>
<dbReference type="InterPro" id="IPR022792">
    <property type="entry name" value="T2SS_protein-GspN"/>
</dbReference>
<organism evidence="11 12">
    <name type="scientific">Castellaniella hirudinis</name>
    <dbReference type="NCBI Taxonomy" id="1144617"/>
    <lineage>
        <taxon>Bacteria</taxon>
        <taxon>Pseudomonadati</taxon>
        <taxon>Pseudomonadota</taxon>
        <taxon>Betaproteobacteria</taxon>
        <taxon>Burkholderiales</taxon>
        <taxon>Alcaligenaceae</taxon>
        <taxon>Castellaniella</taxon>
    </lineage>
</organism>
<sequence>MNAPASLQRDDRRARHTAGPARLAAVLALTAVAALAALSVLPARWIMAWVPDTAPVTVTEAQGSLWSAQVSLAVGAGPLRRSLPEPLRWRLAWAGGPRLVLSHAWLHSPLEIRPAWDGLHISGQTLHIPAVVLTTLHAVFNTLEPGGELLLQWPDLRVGRSGPQAAPGQPLLLARWRNARSALSRVVPLGEYRLSVEAAAGPEPVYALRLKTDQGPLRLEGAGTVTSAGRLRFDGKAWPDDSAPIETQAALRRLLDVLGPEAGPDGATPLRMHS</sequence>